<dbReference type="InterPro" id="IPR000425">
    <property type="entry name" value="MIP"/>
</dbReference>
<dbReference type="SUPFAM" id="SSF81338">
    <property type="entry name" value="Aquaporin-like"/>
    <property type="match status" value="1"/>
</dbReference>
<keyword evidence="5" id="KW-0813">Transport</keyword>
<proteinExistence type="inferred from homology"/>
<keyword evidence="2 5" id="KW-0812">Transmembrane</keyword>
<evidence type="ECO:0000256" key="5">
    <source>
        <dbReference type="RuleBase" id="RU000477"/>
    </source>
</evidence>
<sequence length="271" mass="29003">MIAKVEIFAKKLFKEPWQTDTIMPIDDDLEIRPYRLWHKLAAEFIGTCIFVFIGTMSMTNGGGSLVTIAMAHGFTIFILVASLGHISGGHFNPAVSTGVALAGKLPPVLLPLYAGTQLLGGIAGAAICRACTTHKFYMSGIGGATLLNTDITWGEGLVTEIMLTAILVHVVLNTAVDTATNVLAPLAIGLTLSLDICGGGPITGASMNPARSLGPNLMAWAFIDFDIHPELGVTKHYLWNYHWVYYVGPLIGAALAAGLFRTFFSRRSRVI</sequence>
<reference evidence="8" key="2">
    <citation type="submission" date="2020-10" db="UniProtKB">
        <authorList>
            <consortium name="WormBaseParasite"/>
        </authorList>
    </citation>
    <scope>IDENTIFICATION</scope>
</reference>
<comment type="similarity">
    <text evidence="5">Belongs to the MIP/aquaporin (TC 1.A.8) family.</text>
</comment>
<feature type="transmembrane region" description="Helical" evidence="6">
    <location>
        <begin position="108"/>
        <end position="128"/>
    </location>
</feature>
<dbReference type="FunFam" id="1.20.1080.10:FF:000019">
    <property type="entry name" value="AQuaPorin or aquaglyceroporin related"/>
    <property type="match status" value="1"/>
</dbReference>
<evidence type="ECO:0000256" key="2">
    <source>
        <dbReference type="ARBA" id="ARBA00022692"/>
    </source>
</evidence>
<dbReference type="PANTHER" id="PTHR19139:SF284">
    <property type="entry name" value="AQUAPORIN"/>
    <property type="match status" value="1"/>
</dbReference>
<evidence type="ECO:0000313" key="8">
    <source>
        <dbReference type="WBParaSite" id="Pan_g19823.t1"/>
    </source>
</evidence>
<reference evidence="7" key="1">
    <citation type="journal article" date="2013" name="Genetics">
        <title>The draft genome and transcriptome of Panagrellus redivivus are shaped by the harsh demands of a free-living lifestyle.</title>
        <authorList>
            <person name="Srinivasan J."/>
            <person name="Dillman A.R."/>
            <person name="Macchietto M.G."/>
            <person name="Heikkinen L."/>
            <person name="Lakso M."/>
            <person name="Fracchia K.M."/>
            <person name="Antoshechkin I."/>
            <person name="Mortazavi A."/>
            <person name="Wong G."/>
            <person name="Sternberg P.W."/>
        </authorList>
    </citation>
    <scope>NUCLEOTIDE SEQUENCE [LARGE SCALE GENOMIC DNA]</scope>
    <source>
        <strain evidence="7">MT8872</strain>
    </source>
</reference>
<dbReference type="CDD" id="cd00333">
    <property type="entry name" value="MIP"/>
    <property type="match status" value="1"/>
</dbReference>
<evidence type="ECO:0000256" key="1">
    <source>
        <dbReference type="ARBA" id="ARBA00004141"/>
    </source>
</evidence>
<accession>A0A7E4ZVC4</accession>
<name>A0A7E4ZVC4_PANRE</name>
<evidence type="ECO:0000256" key="6">
    <source>
        <dbReference type="SAM" id="Phobius"/>
    </source>
</evidence>
<dbReference type="PANTHER" id="PTHR19139">
    <property type="entry name" value="AQUAPORIN TRANSPORTER"/>
    <property type="match status" value="1"/>
</dbReference>
<feature type="transmembrane region" description="Helical" evidence="6">
    <location>
        <begin position="243"/>
        <end position="264"/>
    </location>
</feature>
<feature type="transmembrane region" description="Helical" evidence="6">
    <location>
        <begin position="65"/>
        <end position="88"/>
    </location>
</feature>
<dbReference type="Pfam" id="PF00230">
    <property type="entry name" value="MIP"/>
    <property type="match status" value="1"/>
</dbReference>
<dbReference type="InterPro" id="IPR034294">
    <property type="entry name" value="Aquaporin_transptr"/>
</dbReference>
<feature type="transmembrane region" description="Helical" evidence="6">
    <location>
        <begin position="36"/>
        <end position="53"/>
    </location>
</feature>
<evidence type="ECO:0000256" key="3">
    <source>
        <dbReference type="ARBA" id="ARBA00022989"/>
    </source>
</evidence>
<evidence type="ECO:0000256" key="4">
    <source>
        <dbReference type="ARBA" id="ARBA00023136"/>
    </source>
</evidence>
<dbReference type="GO" id="GO:0015250">
    <property type="term" value="F:water channel activity"/>
    <property type="evidence" value="ECO:0007669"/>
    <property type="project" value="TreeGrafter"/>
</dbReference>
<dbReference type="GO" id="GO:0005886">
    <property type="term" value="C:plasma membrane"/>
    <property type="evidence" value="ECO:0007669"/>
    <property type="project" value="TreeGrafter"/>
</dbReference>
<protein>
    <submittedName>
        <fullName evidence="8">Aquaporin</fullName>
    </submittedName>
</protein>
<dbReference type="InterPro" id="IPR023271">
    <property type="entry name" value="Aquaporin-like"/>
</dbReference>
<dbReference type="Gene3D" id="1.20.1080.10">
    <property type="entry name" value="Glycerol uptake facilitator protein"/>
    <property type="match status" value="1"/>
</dbReference>
<keyword evidence="7" id="KW-1185">Reference proteome</keyword>
<keyword evidence="4 6" id="KW-0472">Membrane</keyword>
<dbReference type="PRINTS" id="PR00783">
    <property type="entry name" value="MINTRINSICP"/>
</dbReference>
<keyword evidence="3 6" id="KW-1133">Transmembrane helix</keyword>
<dbReference type="WBParaSite" id="Pan_g19823.t1">
    <property type="protein sequence ID" value="Pan_g19823.t1"/>
    <property type="gene ID" value="Pan_g19823"/>
</dbReference>
<dbReference type="AlphaFoldDB" id="A0A7E4ZVC4"/>
<comment type="subcellular location">
    <subcellularLocation>
        <location evidence="1">Membrane</location>
        <topology evidence="1">Multi-pass membrane protein</topology>
    </subcellularLocation>
</comment>
<evidence type="ECO:0000313" key="7">
    <source>
        <dbReference type="Proteomes" id="UP000492821"/>
    </source>
</evidence>
<dbReference type="Proteomes" id="UP000492821">
    <property type="component" value="Unassembled WGS sequence"/>
</dbReference>
<feature type="transmembrane region" description="Helical" evidence="6">
    <location>
        <begin position="157"/>
        <end position="176"/>
    </location>
</feature>
<organism evidence="7 8">
    <name type="scientific">Panagrellus redivivus</name>
    <name type="common">Microworm</name>
    <dbReference type="NCBI Taxonomy" id="6233"/>
    <lineage>
        <taxon>Eukaryota</taxon>
        <taxon>Metazoa</taxon>
        <taxon>Ecdysozoa</taxon>
        <taxon>Nematoda</taxon>
        <taxon>Chromadorea</taxon>
        <taxon>Rhabditida</taxon>
        <taxon>Tylenchina</taxon>
        <taxon>Panagrolaimomorpha</taxon>
        <taxon>Panagrolaimoidea</taxon>
        <taxon>Panagrolaimidae</taxon>
        <taxon>Panagrellus</taxon>
    </lineage>
</organism>